<keyword evidence="2 4" id="KW-0413">Isomerase</keyword>
<organism evidence="4 5">
    <name type="scientific">Candidatus Nealsonbacteria bacterium CG23_combo_of_CG06-09_8_20_14_all_40_13</name>
    <dbReference type="NCBI Taxonomy" id="1974724"/>
    <lineage>
        <taxon>Bacteria</taxon>
        <taxon>Candidatus Nealsoniibacteriota</taxon>
    </lineage>
</organism>
<feature type="domain" description="SIS" evidence="3">
    <location>
        <begin position="40"/>
        <end position="178"/>
    </location>
</feature>
<reference evidence="4 5" key="1">
    <citation type="submission" date="2017-09" db="EMBL/GenBank/DDBJ databases">
        <title>Depth-based differentiation of microbial function through sediment-hosted aquifers and enrichment of novel symbionts in the deep terrestrial subsurface.</title>
        <authorList>
            <person name="Probst A.J."/>
            <person name="Ladd B."/>
            <person name="Jarett J.K."/>
            <person name="Geller-Mcgrath D.E."/>
            <person name="Sieber C.M."/>
            <person name="Emerson J.B."/>
            <person name="Anantharaman K."/>
            <person name="Thomas B.C."/>
            <person name="Malmstrom R."/>
            <person name="Stieglmeier M."/>
            <person name="Klingl A."/>
            <person name="Woyke T."/>
            <person name="Ryan C.M."/>
            <person name="Banfield J.F."/>
        </authorList>
    </citation>
    <scope>NUCLEOTIDE SEQUENCE [LARGE SCALE GENOMIC DNA]</scope>
    <source>
        <strain evidence="4">CG23_combo_of_CG06-09_8_20_14_all_40_13</strain>
    </source>
</reference>
<dbReference type="Pfam" id="PF01380">
    <property type="entry name" value="SIS"/>
    <property type="match status" value="1"/>
</dbReference>
<accession>A0A2G9YRU5</accession>
<protein>
    <submittedName>
        <fullName evidence="4">Bifunctional phosphoglucose/phosphomannose isomerase</fullName>
    </submittedName>
</protein>
<comment type="similarity">
    <text evidence="1">Belongs to the PGI/PMI family.</text>
</comment>
<name>A0A2G9YRU5_9BACT</name>
<dbReference type="NCBIfam" id="NF006426">
    <property type="entry name" value="PRK08674.1-6"/>
    <property type="match status" value="1"/>
</dbReference>
<dbReference type="Proteomes" id="UP000231567">
    <property type="component" value="Unassembled WGS sequence"/>
</dbReference>
<evidence type="ECO:0000256" key="2">
    <source>
        <dbReference type="ARBA" id="ARBA00023235"/>
    </source>
</evidence>
<dbReference type="CDD" id="cd05017">
    <property type="entry name" value="SIS_PGI_PMI_1"/>
    <property type="match status" value="1"/>
</dbReference>
<evidence type="ECO:0000313" key="4">
    <source>
        <dbReference type="EMBL" id="PIP21966.1"/>
    </source>
</evidence>
<sequence>MDLNKPQNFSKIDKDNMLQHIIDFPSQCEETFNDMQNFFIPTHYIKIKNVVILGMGGSAIGGDLAKSLAIEQSKIPIYVVRDYHIPGFVNSDSLVIGSSYSGETEETLAAFEQAGKRGAKMVVVSSGGKLASVGSQYRASFYQINYGSQPRAALGFSLMSIICILQKIGVIAFEKEEIKEAILILKGYERKLRPEVPFHANSAKQIAQRVFDRIPIVYASGSLTNVGLRWKTQFNENAKTAAFSENLPELCHNSVVGYDFPKKMRDEIFTIMLQSKYDHPRTQLRANIIISILQRKRIPYESVFIQQANSSFSEMLCAITLGDYSSYYLAMLNNVDPTPVEIINYLKDRLAGSKK</sequence>
<dbReference type="GO" id="GO:0097367">
    <property type="term" value="F:carbohydrate derivative binding"/>
    <property type="evidence" value="ECO:0007669"/>
    <property type="project" value="InterPro"/>
</dbReference>
<dbReference type="CDD" id="cd05637">
    <property type="entry name" value="SIS_PGI_PMI_2"/>
    <property type="match status" value="1"/>
</dbReference>
<dbReference type="InterPro" id="IPR001347">
    <property type="entry name" value="SIS_dom"/>
</dbReference>
<evidence type="ECO:0000259" key="3">
    <source>
        <dbReference type="PROSITE" id="PS51464"/>
    </source>
</evidence>
<dbReference type="PROSITE" id="PS51464">
    <property type="entry name" value="SIS"/>
    <property type="match status" value="1"/>
</dbReference>
<dbReference type="EMBL" id="PCRM01000002">
    <property type="protein sequence ID" value="PIP21966.1"/>
    <property type="molecule type" value="Genomic_DNA"/>
</dbReference>
<dbReference type="InterPro" id="IPR046348">
    <property type="entry name" value="SIS_dom_sf"/>
</dbReference>
<dbReference type="Gene3D" id="3.40.50.10490">
    <property type="entry name" value="Glucose-6-phosphate isomerase like protein, domain 1"/>
    <property type="match status" value="2"/>
</dbReference>
<dbReference type="GO" id="GO:0004347">
    <property type="term" value="F:glucose-6-phosphate isomerase activity"/>
    <property type="evidence" value="ECO:0007669"/>
    <property type="project" value="InterPro"/>
</dbReference>
<dbReference type="Pfam" id="PF10432">
    <property type="entry name" value="bact-PGI_C"/>
    <property type="match status" value="1"/>
</dbReference>
<dbReference type="NCBIfam" id="NF006423">
    <property type="entry name" value="PRK08674.1-2"/>
    <property type="match status" value="1"/>
</dbReference>
<dbReference type="NCBIfam" id="TIGR02128">
    <property type="entry name" value="G6PI_arch"/>
    <property type="match status" value="1"/>
</dbReference>
<dbReference type="GO" id="GO:1901135">
    <property type="term" value="P:carbohydrate derivative metabolic process"/>
    <property type="evidence" value="ECO:0007669"/>
    <property type="project" value="InterPro"/>
</dbReference>
<proteinExistence type="inferred from homology"/>
<dbReference type="InterPro" id="IPR019490">
    <property type="entry name" value="Glu6P/Mann6P_isomerase_C"/>
</dbReference>
<evidence type="ECO:0000256" key="1">
    <source>
        <dbReference type="ARBA" id="ARBA00010523"/>
    </source>
</evidence>
<evidence type="ECO:0000313" key="5">
    <source>
        <dbReference type="Proteomes" id="UP000231567"/>
    </source>
</evidence>
<dbReference type="AlphaFoldDB" id="A0A2G9YRU5"/>
<dbReference type="InterPro" id="IPR035484">
    <property type="entry name" value="SIS_PGI/PMI_1"/>
</dbReference>
<gene>
    <name evidence="4" type="ORF">COX39_00095</name>
</gene>
<comment type="caution">
    <text evidence="4">The sequence shown here is derived from an EMBL/GenBank/DDBJ whole genome shotgun (WGS) entry which is preliminary data.</text>
</comment>
<dbReference type="SUPFAM" id="SSF53697">
    <property type="entry name" value="SIS domain"/>
    <property type="match status" value="1"/>
</dbReference>
<dbReference type="GO" id="GO:0005975">
    <property type="term" value="P:carbohydrate metabolic process"/>
    <property type="evidence" value="ECO:0007669"/>
    <property type="project" value="InterPro"/>
</dbReference>
<dbReference type="GO" id="GO:0004476">
    <property type="term" value="F:mannose-6-phosphate isomerase activity"/>
    <property type="evidence" value="ECO:0007669"/>
    <property type="project" value="InterPro"/>
</dbReference>